<dbReference type="Pfam" id="PF00646">
    <property type="entry name" value="F-box"/>
    <property type="match status" value="1"/>
</dbReference>
<gene>
    <name evidence="2" type="ORF">B0T14DRAFT_26234</name>
</gene>
<dbReference type="EMBL" id="JAULSU010000001">
    <property type="protein sequence ID" value="KAK0632254.1"/>
    <property type="molecule type" value="Genomic_DNA"/>
</dbReference>
<dbReference type="SUPFAM" id="SSF81383">
    <property type="entry name" value="F-box domain"/>
    <property type="match status" value="1"/>
</dbReference>
<sequence length="151" mass="17441">MGIVKHGEGEVTTKPQVGILNLPPELFLLIFEFMPLDYPTAIELQAVCRTFYHMTHVETCCTRDDKIAHMVHAEQTFQRHQRANGGKWACFKCFRLLPRQDFGKRQISSRRDKGQVDARRRFCVPRGIHRHHYGPGQIVELAGKNDWGSPE</sequence>
<evidence type="ECO:0000259" key="1">
    <source>
        <dbReference type="Pfam" id="PF00646"/>
    </source>
</evidence>
<feature type="domain" description="F-box" evidence="1">
    <location>
        <begin position="19"/>
        <end position="53"/>
    </location>
</feature>
<name>A0AA40CCA2_9PEZI</name>
<comment type="caution">
    <text evidence="2">The sequence shown here is derived from an EMBL/GenBank/DDBJ whole genome shotgun (WGS) entry which is preliminary data.</text>
</comment>
<protein>
    <recommendedName>
        <fullName evidence="1">F-box domain-containing protein</fullName>
    </recommendedName>
</protein>
<evidence type="ECO:0000313" key="2">
    <source>
        <dbReference type="EMBL" id="KAK0632254.1"/>
    </source>
</evidence>
<keyword evidence="3" id="KW-1185">Reference proteome</keyword>
<reference evidence="2" key="1">
    <citation type="submission" date="2023-06" db="EMBL/GenBank/DDBJ databases">
        <title>Genome-scale phylogeny and comparative genomics of the fungal order Sordariales.</title>
        <authorList>
            <consortium name="Lawrence Berkeley National Laboratory"/>
            <person name="Hensen N."/>
            <person name="Bonometti L."/>
            <person name="Westerberg I."/>
            <person name="Brannstrom I.O."/>
            <person name="Guillou S."/>
            <person name="Cros-Aarteil S."/>
            <person name="Calhoun S."/>
            <person name="Haridas S."/>
            <person name="Kuo A."/>
            <person name="Mondo S."/>
            <person name="Pangilinan J."/>
            <person name="Riley R."/>
            <person name="Labutti K."/>
            <person name="Andreopoulos B."/>
            <person name="Lipzen A."/>
            <person name="Chen C."/>
            <person name="Yanf M."/>
            <person name="Daum C."/>
            <person name="Ng V."/>
            <person name="Clum A."/>
            <person name="Steindorff A."/>
            <person name="Ohm R."/>
            <person name="Martin F."/>
            <person name="Silar P."/>
            <person name="Natvig D."/>
            <person name="Lalanne C."/>
            <person name="Gautier V."/>
            <person name="Ament-Velasquez S.L."/>
            <person name="Kruys A."/>
            <person name="Hutchinson M.I."/>
            <person name="Powell A.J."/>
            <person name="Barry K."/>
            <person name="Miller A.N."/>
            <person name="Grigoriev I.V."/>
            <person name="Debuchy R."/>
            <person name="Gladieux P."/>
            <person name="Thoren M.H."/>
            <person name="Johannesson H."/>
        </authorList>
    </citation>
    <scope>NUCLEOTIDE SEQUENCE</scope>
    <source>
        <strain evidence="2">CBS 606.72</strain>
    </source>
</reference>
<dbReference type="Proteomes" id="UP001175000">
    <property type="component" value="Unassembled WGS sequence"/>
</dbReference>
<dbReference type="CDD" id="cd09917">
    <property type="entry name" value="F-box_SF"/>
    <property type="match status" value="1"/>
</dbReference>
<accession>A0AA40CCA2</accession>
<dbReference type="InterPro" id="IPR001810">
    <property type="entry name" value="F-box_dom"/>
</dbReference>
<organism evidence="2 3">
    <name type="scientific">Immersiella caudata</name>
    <dbReference type="NCBI Taxonomy" id="314043"/>
    <lineage>
        <taxon>Eukaryota</taxon>
        <taxon>Fungi</taxon>
        <taxon>Dikarya</taxon>
        <taxon>Ascomycota</taxon>
        <taxon>Pezizomycotina</taxon>
        <taxon>Sordariomycetes</taxon>
        <taxon>Sordariomycetidae</taxon>
        <taxon>Sordariales</taxon>
        <taxon>Lasiosphaeriaceae</taxon>
        <taxon>Immersiella</taxon>
    </lineage>
</organism>
<evidence type="ECO:0000313" key="3">
    <source>
        <dbReference type="Proteomes" id="UP001175000"/>
    </source>
</evidence>
<dbReference type="InterPro" id="IPR036047">
    <property type="entry name" value="F-box-like_dom_sf"/>
</dbReference>
<dbReference type="AlphaFoldDB" id="A0AA40CCA2"/>
<proteinExistence type="predicted"/>